<proteinExistence type="predicted"/>
<evidence type="ECO:0000313" key="2">
    <source>
        <dbReference type="Proteomes" id="UP001074635"/>
    </source>
</evidence>
<sequence length="78" mass="8647">MSEAKNQIAQLMGQVEAHGILLAAMAGALNDNPVFKQALRVTYETQMKLMQMEGRSEALQPHVQATLKHLLMKGQLPF</sequence>
<organism evidence="1 2">
    <name type="scientific">Alcaligenes nematophilus</name>
    <dbReference type="NCBI Taxonomy" id="2994643"/>
    <lineage>
        <taxon>Bacteria</taxon>
        <taxon>Pseudomonadati</taxon>
        <taxon>Pseudomonadota</taxon>
        <taxon>Betaproteobacteria</taxon>
        <taxon>Burkholderiales</taxon>
        <taxon>Alcaligenaceae</taxon>
        <taxon>Alcaligenes</taxon>
    </lineage>
</organism>
<dbReference type="EMBL" id="JAPQTC020000004">
    <property type="protein sequence ID" value="MDT8505420.1"/>
    <property type="molecule type" value="Genomic_DNA"/>
</dbReference>
<accession>A0ABU3MVN5</accession>
<keyword evidence="2" id="KW-1185">Reference proteome</keyword>
<protein>
    <submittedName>
        <fullName evidence="1">Uncharacterized protein</fullName>
    </submittedName>
</protein>
<gene>
    <name evidence="1" type="ORF">OYC61_014035</name>
</gene>
<dbReference type="Proteomes" id="UP001074635">
    <property type="component" value="Unassembled WGS sequence"/>
</dbReference>
<evidence type="ECO:0000313" key="1">
    <source>
        <dbReference type="EMBL" id="MDT8505420.1"/>
    </source>
</evidence>
<dbReference type="RefSeq" id="WP_268380450.1">
    <property type="nucleotide sequence ID" value="NZ_JAPQTC020000004.1"/>
</dbReference>
<reference evidence="1" key="1">
    <citation type="submission" date="2023-08" db="EMBL/GenBank/DDBJ databases">
        <title>Study of Resistomes in environmental pathogenic environmental.</title>
        <authorList>
            <person name="Bhattacharjee A."/>
            <person name="Singh A.K."/>
        </authorList>
    </citation>
    <scope>NUCLEOTIDE SEQUENCE</scope>
    <source>
        <strain evidence="1">S1</strain>
    </source>
</reference>
<comment type="caution">
    <text evidence="1">The sequence shown here is derived from an EMBL/GenBank/DDBJ whole genome shotgun (WGS) entry which is preliminary data.</text>
</comment>
<name>A0ABU3MVN5_9BURK</name>